<comment type="similarity">
    <text evidence="2">Belongs to the gamma-BBH/TMLD family.</text>
</comment>
<evidence type="ECO:0000259" key="8">
    <source>
        <dbReference type="Pfam" id="PF06155"/>
    </source>
</evidence>
<evidence type="ECO:0000256" key="4">
    <source>
        <dbReference type="ARBA" id="ARBA00022964"/>
    </source>
</evidence>
<dbReference type="GO" id="GO:0005739">
    <property type="term" value="C:mitochondrion"/>
    <property type="evidence" value="ECO:0007669"/>
    <property type="project" value="TreeGrafter"/>
</dbReference>
<evidence type="ECO:0000256" key="1">
    <source>
        <dbReference type="ARBA" id="ARBA00001954"/>
    </source>
</evidence>
<keyword evidence="4" id="KW-0223">Dioxygenase</keyword>
<dbReference type="InterPro" id="IPR042098">
    <property type="entry name" value="TauD-like_sf"/>
</dbReference>
<dbReference type="GO" id="GO:0016706">
    <property type="term" value="F:2-oxoglutarate-dependent dioxygenase activity"/>
    <property type="evidence" value="ECO:0007669"/>
    <property type="project" value="UniProtKB-ARBA"/>
</dbReference>
<protein>
    <submittedName>
        <fullName evidence="9">LANO_0H18888g1_1</fullName>
    </submittedName>
</protein>
<organism evidence="9 10">
    <name type="scientific">Lachancea nothofagi CBS 11611</name>
    <dbReference type="NCBI Taxonomy" id="1266666"/>
    <lineage>
        <taxon>Eukaryota</taxon>
        <taxon>Fungi</taxon>
        <taxon>Dikarya</taxon>
        <taxon>Ascomycota</taxon>
        <taxon>Saccharomycotina</taxon>
        <taxon>Saccharomycetes</taxon>
        <taxon>Saccharomycetales</taxon>
        <taxon>Saccharomycetaceae</taxon>
        <taxon>Lachancea</taxon>
    </lineage>
</organism>
<dbReference type="InterPro" id="IPR050411">
    <property type="entry name" value="AlphaKG_dependent_hydroxylases"/>
</dbReference>
<evidence type="ECO:0000256" key="6">
    <source>
        <dbReference type="ARBA" id="ARBA00023004"/>
    </source>
</evidence>
<keyword evidence="3" id="KW-0479">Metal-binding</keyword>
<accession>A0A1G4KN70</accession>
<dbReference type="EMBL" id="LT598447">
    <property type="protein sequence ID" value="SCV05956.1"/>
    <property type="molecule type" value="Genomic_DNA"/>
</dbReference>
<gene>
    <name evidence="9" type="ORF">LANO_0H18888G</name>
</gene>
<reference evidence="10" key="1">
    <citation type="submission" date="2016-03" db="EMBL/GenBank/DDBJ databases">
        <authorList>
            <person name="Devillers Hugo."/>
        </authorList>
    </citation>
    <scope>NUCLEOTIDE SEQUENCE [LARGE SCALE GENOMIC DNA]</scope>
</reference>
<keyword evidence="6" id="KW-0408">Iron</keyword>
<evidence type="ECO:0000256" key="3">
    <source>
        <dbReference type="ARBA" id="ARBA00022723"/>
    </source>
</evidence>
<dbReference type="Pfam" id="PF02668">
    <property type="entry name" value="TauD"/>
    <property type="match status" value="1"/>
</dbReference>
<feature type="domain" description="Gamma-butyrobetaine hydroxylase-like N-terminal" evidence="8">
    <location>
        <begin position="65"/>
        <end position="135"/>
    </location>
</feature>
<dbReference type="PANTHER" id="PTHR10696:SF25">
    <property type="entry name" value="OXIDOREDUCTASE AIM17-RELATED"/>
    <property type="match status" value="1"/>
</dbReference>
<keyword evidence="5" id="KW-0560">Oxidoreductase</keyword>
<dbReference type="Proteomes" id="UP000189911">
    <property type="component" value="Chromosome H"/>
</dbReference>
<dbReference type="OrthoDB" id="406634at2759"/>
<dbReference type="Gene3D" id="3.30.2020.30">
    <property type="match status" value="1"/>
</dbReference>
<feature type="domain" description="TauD/TfdA-like" evidence="7">
    <location>
        <begin position="161"/>
        <end position="441"/>
    </location>
</feature>
<evidence type="ECO:0000259" key="7">
    <source>
        <dbReference type="Pfam" id="PF02668"/>
    </source>
</evidence>
<evidence type="ECO:0000313" key="10">
    <source>
        <dbReference type="Proteomes" id="UP000189911"/>
    </source>
</evidence>
<dbReference type="SUPFAM" id="SSF51197">
    <property type="entry name" value="Clavaminate synthase-like"/>
    <property type="match status" value="1"/>
</dbReference>
<dbReference type="GO" id="GO:0045329">
    <property type="term" value="P:carnitine biosynthetic process"/>
    <property type="evidence" value="ECO:0007669"/>
    <property type="project" value="TreeGrafter"/>
</dbReference>
<proteinExistence type="inferred from homology"/>
<dbReference type="PANTHER" id="PTHR10696">
    <property type="entry name" value="GAMMA-BUTYROBETAINE HYDROXYLASE-RELATED"/>
    <property type="match status" value="1"/>
</dbReference>
<keyword evidence="10" id="KW-1185">Reference proteome</keyword>
<evidence type="ECO:0000256" key="2">
    <source>
        <dbReference type="ARBA" id="ARBA00008654"/>
    </source>
</evidence>
<dbReference type="GO" id="GO:0046872">
    <property type="term" value="F:metal ion binding"/>
    <property type="evidence" value="ECO:0007669"/>
    <property type="project" value="UniProtKB-KW"/>
</dbReference>
<evidence type="ECO:0000313" key="9">
    <source>
        <dbReference type="EMBL" id="SCV05956.1"/>
    </source>
</evidence>
<dbReference type="InterPro" id="IPR003819">
    <property type="entry name" value="TauD/TfdA-like"/>
</dbReference>
<evidence type="ECO:0000256" key="5">
    <source>
        <dbReference type="ARBA" id="ARBA00023002"/>
    </source>
</evidence>
<dbReference type="InterPro" id="IPR010376">
    <property type="entry name" value="GBBH-like_N"/>
</dbReference>
<dbReference type="AlphaFoldDB" id="A0A1G4KN70"/>
<name>A0A1G4KN70_9SACH</name>
<dbReference type="CDD" id="cd00250">
    <property type="entry name" value="CAS_like"/>
    <property type="match status" value="1"/>
</dbReference>
<comment type="cofactor">
    <cofactor evidence="1">
        <name>Fe(2+)</name>
        <dbReference type="ChEBI" id="CHEBI:29033"/>
    </cofactor>
</comment>
<dbReference type="Gene3D" id="3.60.130.10">
    <property type="entry name" value="Clavaminate synthase-like"/>
    <property type="match status" value="1"/>
</dbReference>
<dbReference type="InterPro" id="IPR038492">
    <property type="entry name" value="GBBH-like_N_sf"/>
</dbReference>
<dbReference type="Pfam" id="PF06155">
    <property type="entry name" value="GBBH-like_N"/>
    <property type="match status" value="1"/>
</dbReference>
<sequence length="461" mass="52234">MRHWKLVLASGKRFSSGLSRTLGLGEAGANQGLGSSGAIIKTLFNKDSTTVTYTFAGNEQSVPRTVSFSNLFLRDASRSEKSIDPFSGQKLFRTGQLLTTPNSTIPQEVEVSGDKQSLHIKWGDGDSYEYPLEFLNRFSGHELEDAISTKHAPILWDQAQLKHNIGQLLAADFTSYMNESDTSTLHQTLINMRKFGISFIADFPKKEPAALLKGVAQRIGPIRQTFYGEVFDVINKPSAENIAYTNRALSLHQDLLYLDHAPGWQILHALKNSSSGSESGMNYFVDAFNAARFVRDTDADAYEALTQVPINYHYNRNDNRYYNSRPLIVEHEVNAENLAFSNYASLIKEVNYSPMFQAPFDFGIWEKPKGHELSTPSGKMTQRLLFKDFLRGLALFEKFINLPENQFRFKLPENTCVIFDNRRLLHARTAFTGERWLRGCYLDNDAVKSRLSYLEEKQRGC</sequence>